<dbReference type="CDD" id="cd16495">
    <property type="entry name" value="RING_CH-C4HC3_MARCH"/>
    <property type="match status" value="1"/>
</dbReference>
<sequence length="375" mass="43159">MTSSHNNKDKNSTTYSSIPQQQEEEEQQRDDNDDYKEQKQQERKEKVTLLKVDPHTVSIAMTDSHDDNIQDDYFSKTCRICGEGEEEEFNNDQEDDERRLYPEQTTIPSSSYSTEQQKILSNQQRQRQRERKFTFNNDDNPLIRPCKCKGSMMYVHIDCLNRWRELSPRQESYVACDLCGYQYNIYRPKFAAIVSHGYFLKSITLFMIVLLTIGMAYLCKWIHIYLILQEPYNEEEEEEEEGLLILGLNHIYLLCGLISISIFGIIYMIYCCTTQSSTDTNNNGATSPLLPITSGWLCCCDNNSNMTTFYGCYITDFTTCSGDAALGGIIVFIAFVILATIIFGILNVFSGIYSLIESIVQHVAGRVKERILDCT</sequence>
<protein>
    <recommendedName>
        <fullName evidence="6">RING-CH-type domain-containing protein</fullName>
    </recommendedName>
</protein>
<dbReference type="OrthoDB" id="264354at2759"/>
<evidence type="ECO:0000256" key="1">
    <source>
        <dbReference type="ARBA" id="ARBA00022723"/>
    </source>
</evidence>
<dbReference type="GO" id="GO:0008270">
    <property type="term" value="F:zinc ion binding"/>
    <property type="evidence" value="ECO:0007669"/>
    <property type="project" value="UniProtKB-KW"/>
</dbReference>
<evidence type="ECO:0000313" key="7">
    <source>
        <dbReference type="EMBL" id="KAG2220410.1"/>
    </source>
</evidence>
<dbReference type="PANTHER" id="PTHR46347:SF1">
    <property type="entry name" value="RING_FYVE_PHD ZINC FINGER SUPERFAMILY PROTEIN"/>
    <property type="match status" value="1"/>
</dbReference>
<proteinExistence type="predicted"/>
<keyword evidence="8" id="KW-1185">Reference proteome</keyword>
<feature type="compositionally biased region" description="Basic and acidic residues" evidence="4">
    <location>
        <begin position="35"/>
        <end position="49"/>
    </location>
</feature>
<name>A0A8H7S1C1_9FUNG</name>
<evidence type="ECO:0000256" key="4">
    <source>
        <dbReference type="SAM" id="MobiDB-lite"/>
    </source>
</evidence>
<feature type="domain" description="RING-CH-type" evidence="6">
    <location>
        <begin position="123"/>
        <end position="186"/>
    </location>
</feature>
<comment type="caution">
    <text evidence="7">The sequence shown here is derived from an EMBL/GenBank/DDBJ whole genome shotgun (WGS) entry which is preliminary data.</text>
</comment>
<feature type="compositionally biased region" description="Polar residues" evidence="4">
    <location>
        <begin position="105"/>
        <end position="125"/>
    </location>
</feature>
<feature type="transmembrane region" description="Helical" evidence="5">
    <location>
        <begin position="325"/>
        <end position="349"/>
    </location>
</feature>
<feature type="region of interest" description="Disordered" evidence="4">
    <location>
        <begin position="105"/>
        <end position="131"/>
    </location>
</feature>
<dbReference type="EMBL" id="JAEPRB010000141">
    <property type="protein sequence ID" value="KAG2220410.1"/>
    <property type="molecule type" value="Genomic_DNA"/>
</dbReference>
<keyword evidence="5" id="KW-0472">Membrane</keyword>
<dbReference type="SUPFAM" id="SSF57850">
    <property type="entry name" value="RING/U-box"/>
    <property type="match status" value="1"/>
</dbReference>
<feature type="transmembrane region" description="Helical" evidence="5">
    <location>
        <begin position="198"/>
        <end position="219"/>
    </location>
</feature>
<evidence type="ECO:0000256" key="2">
    <source>
        <dbReference type="ARBA" id="ARBA00022771"/>
    </source>
</evidence>
<dbReference type="PANTHER" id="PTHR46347">
    <property type="entry name" value="RING/FYVE/PHD ZINC FINGER SUPERFAMILY PROTEIN"/>
    <property type="match status" value="1"/>
</dbReference>
<feature type="region of interest" description="Disordered" evidence="4">
    <location>
        <begin position="1"/>
        <end position="49"/>
    </location>
</feature>
<evidence type="ECO:0000256" key="3">
    <source>
        <dbReference type="ARBA" id="ARBA00022833"/>
    </source>
</evidence>
<evidence type="ECO:0000256" key="5">
    <source>
        <dbReference type="SAM" id="Phobius"/>
    </source>
</evidence>
<gene>
    <name evidence="7" type="ORF">INT45_000635</name>
</gene>
<dbReference type="InterPro" id="IPR013083">
    <property type="entry name" value="Znf_RING/FYVE/PHD"/>
</dbReference>
<keyword evidence="2" id="KW-0863">Zinc-finger</keyword>
<keyword evidence="1" id="KW-0479">Metal-binding</keyword>
<dbReference type="Pfam" id="PF12906">
    <property type="entry name" value="RINGv"/>
    <property type="match status" value="1"/>
</dbReference>
<feature type="transmembrane region" description="Helical" evidence="5">
    <location>
        <begin position="251"/>
        <end position="270"/>
    </location>
</feature>
<feature type="compositionally biased region" description="Acidic residues" evidence="4">
    <location>
        <begin position="22"/>
        <end position="34"/>
    </location>
</feature>
<dbReference type="Proteomes" id="UP000646827">
    <property type="component" value="Unassembled WGS sequence"/>
</dbReference>
<feature type="compositionally biased region" description="Basic and acidic residues" evidence="4">
    <location>
        <begin position="1"/>
        <end position="11"/>
    </location>
</feature>
<dbReference type="Gene3D" id="3.30.40.10">
    <property type="entry name" value="Zinc/RING finger domain, C3HC4 (zinc finger)"/>
    <property type="match status" value="1"/>
</dbReference>
<dbReference type="SMART" id="SM00744">
    <property type="entry name" value="RINGv"/>
    <property type="match status" value="1"/>
</dbReference>
<keyword evidence="5" id="KW-1133">Transmembrane helix</keyword>
<dbReference type="AlphaFoldDB" id="A0A8H7S1C1"/>
<dbReference type="PROSITE" id="PS51292">
    <property type="entry name" value="ZF_RING_CH"/>
    <property type="match status" value="1"/>
</dbReference>
<keyword evidence="3" id="KW-0862">Zinc</keyword>
<keyword evidence="5" id="KW-0812">Transmembrane</keyword>
<evidence type="ECO:0000259" key="6">
    <source>
        <dbReference type="PROSITE" id="PS51292"/>
    </source>
</evidence>
<organism evidence="7 8">
    <name type="scientific">Circinella minor</name>
    <dbReference type="NCBI Taxonomy" id="1195481"/>
    <lineage>
        <taxon>Eukaryota</taxon>
        <taxon>Fungi</taxon>
        <taxon>Fungi incertae sedis</taxon>
        <taxon>Mucoromycota</taxon>
        <taxon>Mucoromycotina</taxon>
        <taxon>Mucoromycetes</taxon>
        <taxon>Mucorales</taxon>
        <taxon>Lichtheimiaceae</taxon>
        <taxon>Circinella</taxon>
    </lineage>
</organism>
<reference evidence="7 8" key="1">
    <citation type="submission" date="2020-12" db="EMBL/GenBank/DDBJ databases">
        <title>Metabolic potential, ecology and presence of endohyphal bacteria is reflected in genomic diversity of Mucoromycotina.</title>
        <authorList>
            <person name="Muszewska A."/>
            <person name="Okrasinska A."/>
            <person name="Steczkiewicz K."/>
            <person name="Drgas O."/>
            <person name="Orlowska M."/>
            <person name="Perlinska-Lenart U."/>
            <person name="Aleksandrzak-Piekarczyk T."/>
            <person name="Szatraj K."/>
            <person name="Zielenkiewicz U."/>
            <person name="Pilsyk S."/>
            <person name="Malc E."/>
            <person name="Mieczkowski P."/>
            <person name="Kruszewska J.S."/>
            <person name="Biernat P."/>
            <person name="Pawlowska J."/>
        </authorList>
    </citation>
    <scope>NUCLEOTIDE SEQUENCE [LARGE SCALE GENOMIC DNA]</scope>
    <source>
        <strain evidence="7 8">CBS 142.35</strain>
    </source>
</reference>
<evidence type="ECO:0000313" key="8">
    <source>
        <dbReference type="Proteomes" id="UP000646827"/>
    </source>
</evidence>
<dbReference type="InterPro" id="IPR011016">
    <property type="entry name" value="Znf_RING-CH"/>
</dbReference>
<accession>A0A8H7S1C1</accession>